<evidence type="ECO:0000259" key="1">
    <source>
        <dbReference type="Pfam" id="PF09037"/>
    </source>
</evidence>
<gene>
    <name evidence="2" type="ORF">J2Z66_001202</name>
</gene>
<dbReference type="SUPFAM" id="SSF52540">
    <property type="entry name" value="P-loop containing nucleoside triphosphate hydrolases"/>
    <property type="match status" value="1"/>
</dbReference>
<keyword evidence="3" id="KW-1185">Reference proteome</keyword>
<accession>A0ABS4IPW4</accession>
<protein>
    <submittedName>
        <fullName evidence="2">LPS sulfotransferase NodH</fullName>
    </submittedName>
</protein>
<dbReference type="RefSeq" id="WP_209970436.1">
    <property type="nucleotide sequence ID" value="NZ_JAGGLB010000003.1"/>
</dbReference>
<dbReference type="InterPro" id="IPR027417">
    <property type="entry name" value="P-loop_NTPase"/>
</dbReference>
<dbReference type="PIRSF" id="PIRSF021497">
    <property type="entry name" value="Sulphotransferase_Stf0"/>
    <property type="match status" value="1"/>
</dbReference>
<dbReference type="EMBL" id="JAGGLB010000003">
    <property type="protein sequence ID" value="MBP1989604.1"/>
    <property type="molecule type" value="Genomic_DNA"/>
</dbReference>
<sequence length="241" mass="28117">MKPVRSYTIWFSQRTGSTLLYKALESTEVAGIPREWLTEPDPGTFGIQDIRQMWQNGTTPNGVFGLKTSSVKLDDWLHTFQRELHLPAGLSRPQIWEEAFPACKHIFMTRRNKVRLAVSWWRAIVSGEWHRVHGTRPHQEEIADKYSFDGINHLLVECTLREAGMEAFFAEERIVPMTIVYEDFIQNYEDTVMKVLNFLNIPTESVQVASPFFDPIADEIAESWVQRFREERQAGWKNIAW</sequence>
<dbReference type="InterPro" id="IPR024628">
    <property type="entry name" value="Sulfotransferase_Stf0_dom"/>
</dbReference>
<proteinExistence type="predicted"/>
<evidence type="ECO:0000313" key="3">
    <source>
        <dbReference type="Proteomes" id="UP001519287"/>
    </source>
</evidence>
<dbReference type="Pfam" id="PF09037">
    <property type="entry name" value="Sulphotransf"/>
    <property type="match status" value="1"/>
</dbReference>
<dbReference type="InterPro" id="IPR015124">
    <property type="entry name" value="Stf0"/>
</dbReference>
<name>A0ABS4IPW4_9BACL</name>
<organism evidence="2 3">
    <name type="scientific">Paenibacillus eucommiae</name>
    <dbReference type="NCBI Taxonomy" id="1355755"/>
    <lineage>
        <taxon>Bacteria</taxon>
        <taxon>Bacillati</taxon>
        <taxon>Bacillota</taxon>
        <taxon>Bacilli</taxon>
        <taxon>Bacillales</taxon>
        <taxon>Paenibacillaceae</taxon>
        <taxon>Paenibacillus</taxon>
    </lineage>
</organism>
<dbReference type="Proteomes" id="UP001519287">
    <property type="component" value="Unassembled WGS sequence"/>
</dbReference>
<comment type="caution">
    <text evidence="2">The sequence shown here is derived from an EMBL/GenBank/DDBJ whole genome shotgun (WGS) entry which is preliminary data.</text>
</comment>
<evidence type="ECO:0000313" key="2">
    <source>
        <dbReference type="EMBL" id="MBP1989604.1"/>
    </source>
</evidence>
<dbReference type="Gene3D" id="3.40.50.300">
    <property type="entry name" value="P-loop containing nucleotide triphosphate hydrolases"/>
    <property type="match status" value="1"/>
</dbReference>
<reference evidence="2 3" key="1">
    <citation type="submission" date="2021-03" db="EMBL/GenBank/DDBJ databases">
        <title>Genomic Encyclopedia of Type Strains, Phase IV (KMG-IV): sequencing the most valuable type-strain genomes for metagenomic binning, comparative biology and taxonomic classification.</title>
        <authorList>
            <person name="Goeker M."/>
        </authorList>
    </citation>
    <scope>NUCLEOTIDE SEQUENCE [LARGE SCALE GENOMIC DNA]</scope>
    <source>
        <strain evidence="2 3">DSM 26048</strain>
    </source>
</reference>
<feature type="domain" description="Sulphotransferase Stf0" evidence="1">
    <location>
        <begin position="54"/>
        <end position="231"/>
    </location>
</feature>